<protein>
    <recommendedName>
        <fullName evidence="5">Rdx family-domain-containing protein</fullName>
    </recommendedName>
</protein>
<evidence type="ECO:0008006" key="5">
    <source>
        <dbReference type="Google" id="ProtNLM"/>
    </source>
</evidence>
<reference evidence="3 4" key="1">
    <citation type="journal article" date="2016" name="PLoS ONE">
        <title>Sequence Assembly of Yarrowia lipolytica Strain W29/CLIB89 Shows Transposable Element Diversity.</title>
        <authorList>
            <person name="Magnan C."/>
            <person name="Yu J."/>
            <person name="Chang I."/>
            <person name="Jahn E."/>
            <person name="Kanomata Y."/>
            <person name="Wu J."/>
            <person name="Zeller M."/>
            <person name="Oakes M."/>
            <person name="Baldi P."/>
            <person name="Sandmeyer S."/>
        </authorList>
    </citation>
    <scope>NUCLEOTIDE SEQUENCE [LARGE SCALE GENOMIC DNA]</scope>
    <source>
        <strain evidence="4">CLIB89(W29)</strain>
    </source>
</reference>
<accession>A0A1D8NH83</accession>
<proteinExistence type="predicted"/>
<dbReference type="AlphaFoldDB" id="A0A1D8NH83"/>
<dbReference type="PANTHER" id="PTHR36417">
    <property type="entry name" value="SELENOPROTEIN DOMAIN PROTEIN (AFU_ORTHOLOGUE AFUA_1G05220)"/>
    <property type="match status" value="1"/>
</dbReference>
<evidence type="ECO:0000256" key="1">
    <source>
        <dbReference type="ARBA" id="ARBA00023284"/>
    </source>
</evidence>
<evidence type="ECO:0000256" key="2">
    <source>
        <dbReference type="SAM" id="MobiDB-lite"/>
    </source>
</evidence>
<gene>
    <name evidence="3" type="ORF">YALI1_E06331g</name>
</gene>
<dbReference type="eggNOG" id="ENOG502S6UH">
    <property type="taxonomic scope" value="Eukaryota"/>
</dbReference>
<evidence type="ECO:0000313" key="3">
    <source>
        <dbReference type="EMBL" id="AOW04990.1"/>
    </source>
</evidence>
<dbReference type="SUPFAM" id="SSF52833">
    <property type="entry name" value="Thioredoxin-like"/>
    <property type="match status" value="1"/>
</dbReference>
<organism evidence="3 4">
    <name type="scientific">Yarrowia lipolytica</name>
    <name type="common">Candida lipolytica</name>
    <dbReference type="NCBI Taxonomy" id="4952"/>
    <lineage>
        <taxon>Eukaryota</taxon>
        <taxon>Fungi</taxon>
        <taxon>Dikarya</taxon>
        <taxon>Ascomycota</taxon>
        <taxon>Saccharomycotina</taxon>
        <taxon>Dipodascomycetes</taxon>
        <taxon>Dipodascales</taxon>
        <taxon>Dipodascales incertae sedis</taxon>
        <taxon>Yarrowia</taxon>
    </lineage>
</organism>
<dbReference type="InterPro" id="IPR036249">
    <property type="entry name" value="Thioredoxin-like_sf"/>
</dbReference>
<dbReference type="Gene3D" id="3.40.30.10">
    <property type="entry name" value="Glutaredoxin"/>
    <property type="match status" value="1"/>
</dbReference>
<dbReference type="InterPro" id="IPR011893">
    <property type="entry name" value="Selenoprotein_Rdx-typ"/>
</dbReference>
<dbReference type="VEuPathDB" id="FungiDB:YALI1_E06331g"/>
<dbReference type="VEuPathDB" id="FungiDB:YALI0_E05445g"/>
<name>A0A1D8NH83_YARLL</name>
<dbReference type="KEGG" id="yli:2912316"/>
<dbReference type="EMBL" id="CP017557">
    <property type="protein sequence ID" value="AOW04990.1"/>
    <property type="molecule type" value="Genomic_DNA"/>
</dbReference>
<dbReference type="Pfam" id="PF10262">
    <property type="entry name" value="Rdx"/>
    <property type="match status" value="1"/>
</dbReference>
<dbReference type="Proteomes" id="UP000182444">
    <property type="component" value="Chromosome 1E"/>
</dbReference>
<dbReference type="RefSeq" id="XP_503585.3">
    <property type="nucleotide sequence ID" value="XM_503585.3"/>
</dbReference>
<feature type="region of interest" description="Disordered" evidence="2">
    <location>
        <begin position="90"/>
        <end position="141"/>
    </location>
</feature>
<dbReference type="PANTHER" id="PTHR36417:SF2">
    <property type="entry name" value="SELENOPROTEIN DOMAIN PROTEIN (AFU_ORTHOLOGUE AFUA_1G05220)"/>
    <property type="match status" value="1"/>
</dbReference>
<evidence type="ECO:0000313" key="4">
    <source>
        <dbReference type="Proteomes" id="UP000182444"/>
    </source>
</evidence>
<feature type="compositionally biased region" description="Basic and acidic residues" evidence="2">
    <location>
        <begin position="92"/>
        <end position="123"/>
    </location>
</feature>
<dbReference type="NCBIfam" id="TIGR02174">
    <property type="entry name" value="CXXU_selWTH"/>
    <property type="match status" value="1"/>
</dbReference>
<sequence length="141" mass="15596">MNAYPRVAIHFCTGCKWNLRAAWYLQELLSTFGNQLGEVALLPASSGTFVIELVTEEGAKPILLWDRKTNGGFPDSKDLKKLVRDVISPKQDLGHIDGHKGGEVEKKEEKQEKQKESDKKEDTNPSSSTPACTDCETGSCK</sequence>
<dbReference type="GeneID" id="2912316"/>
<keyword evidence="1" id="KW-0676">Redox-active center</keyword>